<dbReference type="AlphaFoldDB" id="A0A140KZY2"/>
<evidence type="ECO:0008006" key="3">
    <source>
        <dbReference type="Google" id="ProtNLM"/>
    </source>
</evidence>
<keyword evidence="2" id="KW-1185">Reference proteome</keyword>
<dbReference type="OrthoDB" id="1954136at2"/>
<organism evidence="1 2">
    <name type="scientific">Thermotalea metallivorans</name>
    <dbReference type="NCBI Taxonomy" id="520762"/>
    <lineage>
        <taxon>Bacteria</taxon>
        <taxon>Bacillati</taxon>
        <taxon>Bacillota</taxon>
        <taxon>Clostridia</taxon>
        <taxon>Peptostreptococcales</taxon>
        <taxon>Thermotaleaceae</taxon>
        <taxon>Thermotalea</taxon>
    </lineage>
</organism>
<gene>
    <name evidence="1" type="ORF">AN619_27770</name>
</gene>
<dbReference type="EMBL" id="LOEE01000072">
    <property type="protein sequence ID" value="KXG73857.1"/>
    <property type="molecule type" value="Genomic_DNA"/>
</dbReference>
<dbReference type="InterPro" id="IPR005370">
    <property type="entry name" value="UPF0180"/>
</dbReference>
<name>A0A140KZY2_9FIRM</name>
<dbReference type="Pfam" id="PF03698">
    <property type="entry name" value="UPF0180"/>
    <property type="match status" value="1"/>
</dbReference>
<evidence type="ECO:0000313" key="2">
    <source>
        <dbReference type="Proteomes" id="UP000070456"/>
    </source>
</evidence>
<dbReference type="Proteomes" id="UP000070456">
    <property type="component" value="Unassembled WGS sequence"/>
</dbReference>
<protein>
    <recommendedName>
        <fullName evidence="3">YkuS family protein</fullName>
    </recommendedName>
</protein>
<proteinExistence type="predicted"/>
<evidence type="ECO:0000313" key="1">
    <source>
        <dbReference type="EMBL" id="KXG73857.1"/>
    </source>
</evidence>
<sequence length="89" mass="10116">MPKVIAISQGLEEIGRQLEARGYEVVDEGYQGYVDTILYDSHGSSLSYLTNFENVIDMDRGAFVVDIRGKTIDQIIYAIERRSYESIFS</sequence>
<dbReference type="STRING" id="520762.AN619_27770"/>
<dbReference type="RefSeq" id="WP_068557869.1">
    <property type="nucleotide sequence ID" value="NZ_LOEE01000072.1"/>
</dbReference>
<accession>A0A140KZY2</accession>
<comment type="caution">
    <text evidence="1">The sequence shown here is derived from an EMBL/GenBank/DDBJ whole genome shotgun (WGS) entry which is preliminary data.</text>
</comment>
<reference evidence="1 2" key="1">
    <citation type="submission" date="2015-12" db="EMBL/GenBank/DDBJ databases">
        <title>Draft genome sequence of the thermoanaerobe Thermotalea metallivorans, an isolate from the runoff channel of the Great Artesian Basin, Australia.</title>
        <authorList>
            <person name="Patel B.K."/>
        </authorList>
    </citation>
    <scope>NUCLEOTIDE SEQUENCE [LARGE SCALE GENOMIC DNA]</scope>
    <source>
        <strain evidence="1 2">B2-1</strain>
    </source>
</reference>